<evidence type="ECO:0000313" key="3">
    <source>
        <dbReference type="Proteomes" id="UP000692954"/>
    </source>
</evidence>
<dbReference type="SMART" id="SM00054">
    <property type="entry name" value="EFh"/>
    <property type="match status" value="1"/>
</dbReference>
<feature type="domain" description="EF-hand" evidence="1">
    <location>
        <begin position="330"/>
        <end position="365"/>
    </location>
</feature>
<dbReference type="GO" id="GO:0005509">
    <property type="term" value="F:calcium ion binding"/>
    <property type="evidence" value="ECO:0007669"/>
    <property type="project" value="InterPro"/>
</dbReference>
<dbReference type="EMBL" id="CAJJDN010000112">
    <property type="protein sequence ID" value="CAD8116923.1"/>
    <property type="molecule type" value="Genomic_DNA"/>
</dbReference>
<dbReference type="Pfam" id="PF13405">
    <property type="entry name" value="EF-hand_6"/>
    <property type="match status" value="1"/>
</dbReference>
<evidence type="ECO:0000313" key="2">
    <source>
        <dbReference type="EMBL" id="CAD8116923.1"/>
    </source>
</evidence>
<dbReference type="Proteomes" id="UP000692954">
    <property type="component" value="Unassembled WGS sequence"/>
</dbReference>
<sequence>MHSCFKGELRKQFKINLGKIEKSDPICFCSSFIQKQNQKPLCSKKKLLQISNCPQQLFKLLKIAITQHYSIIHEKMLSKNHIYKNRFNQYKLVFVQNNLNCKIRIFGKLPKYINQLLIQNLILFQLKFQNHHEIYEDFDTSKIIFENYIILGEFQIQKIMELVCQRNQQIIDIVNYLHQHKLNSFALNDQKDQKTIKLIDIKRIFIKAPLTIQNASYLALERFCEYDMKGKQRDIWFLIIQRKKCLKNIKRFKKGFFDMSSLQNDKFSYEAKEFLSNILQLQIKLLDNQIQKEIREQSQNRFVKYEKTKKKLSLLQYCVLQYMATQYFNTQSSNIIQAFNDIDTNKDGKITLYELMNAYQKFYENYKDTFSVQQEIISY</sequence>
<keyword evidence="3" id="KW-1185">Reference proteome</keyword>
<name>A0A8S1QMI5_9CILI</name>
<accession>A0A8S1QMI5</accession>
<protein>
    <recommendedName>
        <fullName evidence="1">EF-hand domain-containing protein</fullName>
    </recommendedName>
</protein>
<dbReference type="InterPro" id="IPR018247">
    <property type="entry name" value="EF_Hand_1_Ca_BS"/>
</dbReference>
<dbReference type="AlphaFoldDB" id="A0A8S1QMI5"/>
<reference evidence="2" key="1">
    <citation type="submission" date="2021-01" db="EMBL/GenBank/DDBJ databases">
        <authorList>
            <consortium name="Genoscope - CEA"/>
            <person name="William W."/>
        </authorList>
    </citation>
    <scope>NUCLEOTIDE SEQUENCE</scope>
</reference>
<organism evidence="2 3">
    <name type="scientific">Paramecium sonneborni</name>
    <dbReference type="NCBI Taxonomy" id="65129"/>
    <lineage>
        <taxon>Eukaryota</taxon>
        <taxon>Sar</taxon>
        <taxon>Alveolata</taxon>
        <taxon>Ciliophora</taxon>
        <taxon>Intramacronucleata</taxon>
        <taxon>Oligohymenophorea</taxon>
        <taxon>Peniculida</taxon>
        <taxon>Parameciidae</taxon>
        <taxon>Paramecium</taxon>
    </lineage>
</organism>
<evidence type="ECO:0000259" key="1">
    <source>
        <dbReference type="PROSITE" id="PS50222"/>
    </source>
</evidence>
<dbReference type="PROSITE" id="PS50222">
    <property type="entry name" value="EF_HAND_2"/>
    <property type="match status" value="1"/>
</dbReference>
<dbReference type="PROSITE" id="PS00018">
    <property type="entry name" value="EF_HAND_1"/>
    <property type="match status" value="1"/>
</dbReference>
<dbReference type="InterPro" id="IPR002048">
    <property type="entry name" value="EF_hand_dom"/>
</dbReference>
<proteinExistence type="predicted"/>
<comment type="caution">
    <text evidence="2">The sequence shown here is derived from an EMBL/GenBank/DDBJ whole genome shotgun (WGS) entry which is preliminary data.</text>
</comment>
<gene>
    <name evidence="2" type="ORF">PSON_ATCC_30995.1.T1120110</name>
</gene>